<dbReference type="AlphaFoldDB" id="A0A2I2G6W7"/>
<dbReference type="PANTHER" id="PTHR31126">
    <property type="entry name" value="TYROSINE-PROTEIN PHOSPHATASE"/>
    <property type="match status" value="1"/>
</dbReference>
<dbReference type="InterPro" id="IPR026893">
    <property type="entry name" value="Tyr/Ser_Pase_IphP-type"/>
</dbReference>
<dbReference type="STRING" id="1392250.A0A2I2G6W7"/>
<organism evidence="2 3">
    <name type="scientific">Aspergillus steynii IBT 23096</name>
    <dbReference type="NCBI Taxonomy" id="1392250"/>
    <lineage>
        <taxon>Eukaryota</taxon>
        <taxon>Fungi</taxon>
        <taxon>Dikarya</taxon>
        <taxon>Ascomycota</taxon>
        <taxon>Pezizomycotina</taxon>
        <taxon>Eurotiomycetes</taxon>
        <taxon>Eurotiomycetidae</taxon>
        <taxon>Eurotiales</taxon>
        <taxon>Aspergillaceae</taxon>
        <taxon>Aspergillus</taxon>
        <taxon>Aspergillus subgen. Circumdati</taxon>
    </lineage>
</organism>
<dbReference type="InterPro" id="IPR029021">
    <property type="entry name" value="Prot-tyrosine_phosphatase-like"/>
</dbReference>
<reference evidence="2 3" key="1">
    <citation type="submission" date="2016-12" db="EMBL/GenBank/DDBJ databases">
        <title>The genomes of Aspergillus section Nigri reveals drivers in fungal speciation.</title>
        <authorList>
            <consortium name="DOE Joint Genome Institute"/>
            <person name="Vesth T.C."/>
            <person name="Nybo J."/>
            <person name="Theobald S."/>
            <person name="Brandl J."/>
            <person name="Frisvad J.C."/>
            <person name="Nielsen K.F."/>
            <person name="Lyhne E.K."/>
            <person name="Kogle M.E."/>
            <person name="Kuo A."/>
            <person name="Riley R."/>
            <person name="Clum A."/>
            <person name="Nolan M."/>
            <person name="Lipzen A."/>
            <person name="Salamov A."/>
            <person name="Henrissat B."/>
            <person name="Wiebenga A."/>
            <person name="De Vries R.P."/>
            <person name="Grigoriev I.V."/>
            <person name="Mortensen U.H."/>
            <person name="Andersen M.R."/>
            <person name="Baker S.E."/>
        </authorList>
    </citation>
    <scope>NUCLEOTIDE SEQUENCE [LARGE SCALE GENOMIC DNA]</scope>
    <source>
        <strain evidence="2 3">IBT 23096</strain>
    </source>
</reference>
<gene>
    <name evidence="2" type="ORF">P170DRAFT_446492</name>
</gene>
<feature type="domain" description="Tyrosine specific protein phosphatases" evidence="1">
    <location>
        <begin position="152"/>
        <end position="206"/>
    </location>
</feature>
<evidence type="ECO:0000313" key="3">
    <source>
        <dbReference type="Proteomes" id="UP000234275"/>
    </source>
</evidence>
<comment type="caution">
    <text evidence="2">The sequence shown here is derived from an EMBL/GenBank/DDBJ whole genome shotgun (WGS) entry which is preliminary data.</text>
</comment>
<dbReference type="EMBL" id="MSFO01000004">
    <property type="protein sequence ID" value="PLB48618.1"/>
    <property type="molecule type" value="Genomic_DNA"/>
</dbReference>
<protein>
    <recommendedName>
        <fullName evidence="1">Tyrosine specific protein phosphatases domain-containing protein</fullName>
    </recommendedName>
</protein>
<dbReference type="PANTHER" id="PTHR31126:SF73">
    <property type="entry name" value="TYROSINE SPECIFIC PROTEIN PHOSPHATASES DOMAIN-CONTAINING PROTEIN"/>
    <property type="match status" value="1"/>
</dbReference>
<keyword evidence="3" id="KW-1185">Reference proteome</keyword>
<proteinExistence type="predicted"/>
<evidence type="ECO:0000259" key="1">
    <source>
        <dbReference type="PROSITE" id="PS50056"/>
    </source>
</evidence>
<dbReference type="Pfam" id="PF13350">
    <property type="entry name" value="Y_phosphatase3"/>
    <property type="match status" value="1"/>
</dbReference>
<dbReference type="InterPro" id="IPR016130">
    <property type="entry name" value="Tyr_Pase_AS"/>
</dbReference>
<dbReference type="Proteomes" id="UP000234275">
    <property type="component" value="Unassembled WGS sequence"/>
</dbReference>
<dbReference type="VEuPathDB" id="FungiDB:P170DRAFT_446492"/>
<sequence>MTTTISPHYNLAALLATDIREDLPAEHVAHIISHPPFVCIPGTFNVRDLAAPGQTLRSGYVYRSGALNNLTDEGKSALVQKLGITTIFDLRNASERVKSPTPEIPGAEVIWIPYSSDPGEIDLKAFAREEHDLTGFIDLYLDTLRISGSTYRRVFEHIRDCPDAPFLFHCTAGRDRTGVLAALILRLVDTPLEDITHDYALTRIGIEPVRSSLLSKLKGHVGDSHESAGLLGLARQKAGAIGAFIEVFELEFGSTQEYIIHELGLTKNDVQRIKQNLVHQLNDEV</sequence>
<dbReference type="PROSITE" id="PS00383">
    <property type="entry name" value="TYR_PHOSPHATASE_1"/>
    <property type="match status" value="1"/>
</dbReference>
<dbReference type="RefSeq" id="XP_024703920.1">
    <property type="nucleotide sequence ID" value="XM_024850798.1"/>
</dbReference>
<dbReference type="OrthoDB" id="449382at2759"/>
<dbReference type="InterPro" id="IPR000387">
    <property type="entry name" value="Tyr_Pase_dom"/>
</dbReference>
<dbReference type="GO" id="GO:0004721">
    <property type="term" value="F:phosphoprotein phosphatase activity"/>
    <property type="evidence" value="ECO:0007669"/>
    <property type="project" value="InterPro"/>
</dbReference>
<accession>A0A2I2G6W7</accession>
<dbReference type="GeneID" id="36558497"/>
<name>A0A2I2G6W7_9EURO</name>
<dbReference type="Gene3D" id="3.90.190.10">
    <property type="entry name" value="Protein tyrosine phosphatase superfamily"/>
    <property type="match status" value="1"/>
</dbReference>
<evidence type="ECO:0000313" key="2">
    <source>
        <dbReference type="EMBL" id="PLB48618.1"/>
    </source>
</evidence>
<dbReference type="SUPFAM" id="SSF52799">
    <property type="entry name" value="(Phosphotyrosine protein) phosphatases II"/>
    <property type="match status" value="1"/>
</dbReference>
<dbReference type="PROSITE" id="PS50056">
    <property type="entry name" value="TYR_PHOSPHATASE_2"/>
    <property type="match status" value="1"/>
</dbReference>